<accession>A0ABW3CHP5</accession>
<proteinExistence type="predicted"/>
<evidence type="ECO:0000313" key="1">
    <source>
        <dbReference type="EMBL" id="MFD0853883.1"/>
    </source>
</evidence>
<sequence>MSDLREMLTWLREQIQSDKAAALRASSRLPGYSERRGLALNIEQGHTSPVPPVWQGEAWIAPHGEGILAAQHKIELDPSMPAARRDVGAVDGPDT</sequence>
<feature type="non-terminal residue" evidence="1">
    <location>
        <position position="95"/>
    </location>
</feature>
<keyword evidence="2" id="KW-1185">Reference proteome</keyword>
<reference evidence="2" key="1">
    <citation type="journal article" date="2019" name="Int. J. Syst. Evol. Microbiol.">
        <title>The Global Catalogue of Microorganisms (GCM) 10K type strain sequencing project: providing services to taxonomists for standard genome sequencing and annotation.</title>
        <authorList>
            <consortium name="The Broad Institute Genomics Platform"/>
            <consortium name="The Broad Institute Genome Sequencing Center for Infectious Disease"/>
            <person name="Wu L."/>
            <person name="Ma J."/>
        </authorList>
    </citation>
    <scope>NUCLEOTIDE SEQUENCE [LARGE SCALE GENOMIC DNA]</scope>
    <source>
        <strain evidence="2">JCM 31696</strain>
    </source>
</reference>
<protein>
    <submittedName>
        <fullName evidence="1">Uncharacterized protein</fullName>
    </submittedName>
</protein>
<dbReference type="Proteomes" id="UP001597083">
    <property type="component" value="Unassembled WGS sequence"/>
</dbReference>
<name>A0ABW3CHP5_9ACTN</name>
<organism evidence="1 2">
    <name type="scientific">Actinomadura adrarensis</name>
    <dbReference type="NCBI Taxonomy" id="1819600"/>
    <lineage>
        <taxon>Bacteria</taxon>
        <taxon>Bacillati</taxon>
        <taxon>Actinomycetota</taxon>
        <taxon>Actinomycetes</taxon>
        <taxon>Streptosporangiales</taxon>
        <taxon>Thermomonosporaceae</taxon>
        <taxon>Actinomadura</taxon>
    </lineage>
</organism>
<comment type="caution">
    <text evidence="1">The sequence shown here is derived from an EMBL/GenBank/DDBJ whole genome shotgun (WGS) entry which is preliminary data.</text>
</comment>
<gene>
    <name evidence="1" type="ORF">ACFQ07_16715</name>
</gene>
<dbReference type="EMBL" id="JBHTIR010002518">
    <property type="protein sequence ID" value="MFD0853883.1"/>
    <property type="molecule type" value="Genomic_DNA"/>
</dbReference>
<evidence type="ECO:0000313" key="2">
    <source>
        <dbReference type="Proteomes" id="UP001597083"/>
    </source>
</evidence>